<accession>A0A9P8LDH6</accession>
<name>A0A9P8LDH6_9PEZI</name>
<evidence type="ECO:0000256" key="4">
    <source>
        <dbReference type="ARBA" id="ARBA00022989"/>
    </source>
</evidence>
<dbReference type="Pfam" id="PF01061">
    <property type="entry name" value="ABC2_membrane"/>
    <property type="match status" value="1"/>
</dbReference>
<dbReference type="Proteomes" id="UP000750711">
    <property type="component" value="Unassembled WGS sequence"/>
</dbReference>
<evidence type="ECO:0000313" key="9">
    <source>
        <dbReference type="Proteomes" id="UP000750711"/>
    </source>
</evidence>
<comment type="caution">
    <text evidence="8">The sequence shown here is derived from an EMBL/GenBank/DDBJ whole genome shotgun (WGS) entry which is preliminary data.</text>
</comment>
<feature type="transmembrane region" description="Helical" evidence="6">
    <location>
        <begin position="140"/>
        <end position="158"/>
    </location>
</feature>
<keyword evidence="5 6" id="KW-0472">Membrane</keyword>
<evidence type="ECO:0000256" key="2">
    <source>
        <dbReference type="ARBA" id="ARBA00022448"/>
    </source>
</evidence>
<keyword evidence="3 6" id="KW-0812">Transmembrane</keyword>
<evidence type="ECO:0000256" key="5">
    <source>
        <dbReference type="ARBA" id="ARBA00023136"/>
    </source>
</evidence>
<feature type="domain" description="ABC-2 type transporter transmembrane" evidence="7">
    <location>
        <begin position="11"/>
        <end position="186"/>
    </location>
</feature>
<comment type="subcellular location">
    <subcellularLocation>
        <location evidence="1">Membrane</location>
        <topology evidence="1">Multi-pass membrane protein</topology>
    </subcellularLocation>
</comment>
<feature type="transmembrane region" description="Helical" evidence="6">
    <location>
        <begin position="68"/>
        <end position="99"/>
    </location>
</feature>
<evidence type="ECO:0000313" key="8">
    <source>
        <dbReference type="EMBL" id="KAH0562042.1"/>
    </source>
</evidence>
<dbReference type="GO" id="GO:0140359">
    <property type="term" value="F:ABC-type transporter activity"/>
    <property type="evidence" value="ECO:0007669"/>
    <property type="project" value="InterPro"/>
</dbReference>
<feature type="transmembrane region" description="Helical" evidence="6">
    <location>
        <begin position="111"/>
        <end position="134"/>
    </location>
</feature>
<keyword evidence="2" id="KW-0813">Transport</keyword>
<dbReference type="GO" id="GO:0016020">
    <property type="term" value="C:membrane"/>
    <property type="evidence" value="ECO:0007669"/>
    <property type="project" value="UniProtKB-SubCell"/>
</dbReference>
<dbReference type="InterPro" id="IPR013525">
    <property type="entry name" value="ABC2_TM"/>
</dbReference>
<keyword evidence="4 6" id="KW-1133">Transmembrane helix</keyword>
<organism evidence="8 9">
    <name type="scientific">Trichoglossum hirsutum</name>
    <dbReference type="NCBI Taxonomy" id="265104"/>
    <lineage>
        <taxon>Eukaryota</taxon>
        <taxon>Fungi</taxon>
        <taxon>Dikarya</taxon>
        <taxon>Ascomycota</taxon>
        <taxon>Pezizomycotina</taxon>
        <taxon>Geoglossomycetes</taxon>
        <taxon>Geoglossales</taxon>
        <taxon>Geoglossaceae</taxon>
        <taxon>Trichoglossum</taxon>
    </lineage>
</organism>
<feature type="transmembrane region" description="Helical" evidence="6">
    <location>
        <begin position="264"/>
        <end position="283"/>
    </location>
</feature>
<evidence type="ECO:0000256" key="3">
    <source>
        <dbReference type="ARBA" id="ARBA00022692"/>
    </source>
</evidence>
<feature type="transmembrane region" description="Helical" evidence="6">
    <location>
        <begin position="29"/>
        <end position="48"/>
    </location>
</feature>
<gene>
    <name evidence="8" type="ORF">GP486_003251</name>
</gene>
<evidence type="ECO:0000256" key="6">
    <source>
        <dbReference type="SAM" id="Phobius"/>
    </source>
</evidence>
<dbReference type="EMBL" id="JAGHQM010000422">
    <property type="protein sequence ID" value="KAH0562042.1"/>
    <property type="molecule type" value="Genomic_DNA"/>
</dbReference>
<protein>
    <recommendedName>
        <fullName evidence="7">ABC-2 type transporter transmembrane domain-containing protein</fullName>
    </recommendedName>
</protein>
<reference evidence="8" key="1">
    <citation type="submission" date="2021-03" db="EMBL/GenBank/DDBJ databases">
        <title>Comparative genomics and phylogenomic investigation of the class Geoglossomycetes provide insights into ecological specialization and systematics.</title>
        <authorList>
            <person name="Melie T."/>
            <person name="Pirro S."/>
            <person name="Miller A.N."/>
            <person name="Quandt A."/>
        </authorList>
    </citation>
    <scope>NUCLEOTIDE SEQUENCE</scope>
    <source>
        <strain evidence="8">CAQ_001_2017</strain>
    </source>
</reference>
<dbReference type="AlphaFoldDB" id="A0A9P8LDH6"/>
<keyword evidence="9" id="KW-1185">Reference proteome</keyword>
<sequence length="331" mass="37594">MGGSLMKGNSFIGFSFFKPGYSAQELQDVIFSVFMLTTIFSSLVQQIMPRFVTQRSLYEVRERPSKAYSWAAFLIANIVVEIPYQLLLAVVVFASYNYAVFGIQSSERQGLILLLCIQFFIFTSTFSQMVISALPDAQTAGFITTFLFSLTLFFNGVFQPPQALPGFWIFMYRVSPMTYFVGSMVATGLHGRPVECSAAEVNKFNPPSGTTCGAYMNPYLSKAPGHLLNPDATSDCRYCPLSNSDQFLAGSGVRWDLRWRDSGIMWSYIVFNVFMAVMLYYFFRVRKWDATGKNKRIARAKYWVMKCGHSIRALFVGHFHKVKKDQNNRVL</sequence>
<evidence type="ECO:0000259" key="7">
    <source>
        <dbReference type="Pfam" id="PF01061"/>
    </source>
</evidence>
<evidence type="ECO:0000256" key="1">
    <source>
        <dbReference type="ARBA" id="ARBA00004141"/>
    </source>
</evidence>
<proteinExistence type="predicted"/>
<dbReference type="PANTHER" id="PTHR19241">
    <property type="entry name" value="ATP-BINDING CASSETTE TRANSPORTER"/>
    <property type="match status" value="1"/>
</dbReference>